<dbReference type="InterPro" id="IPR011335">
    <property type="entry name" value="Restrct_endonuc-II-like"/>
</dbReference>
<dbReference type="AlphaFoldDB" id="A0A975B5L8"/>
<keyword evidence="3" id="KW-0378">Hydrolase</keyword>
<keyword evidence="4" id="KW-1185">Reference proteome</keyword>
<accession>A0A975B5L8</accession>
<feature type="domain" description="DUF8196" evidence="2">
    <location>
        <begin position="124"/>
        <end position="199"/>
    </location>
</feature>
<dbReference type="InterPro" id="IPR058509">
    <property type="entry name" value="DUF8196"/>
</dbReference>
<keyword evidence="1" id="KW-0175">Coiled coil</keyword>
<keyword evidence="3" id="KW-0540">Nuclease</keyword>
<reference evidence="3" key="1">
    <citation type="journal article" date="2021" name="Microb. Physiol.">
        <title>Proteogenomic Insights into the Physiology of Marine, Sulfate-Reducing, Filamentous Desulfonema limicola and Desulfonema magnum.</title>
        <authorList>
            <person name="Schnaars V."/>
            <person name="Wohlbrand L."/>
            <person name="Scheve S."/>
            <person name="Hinrichs C."/>
            <person name="Reinhardt R."/>
            <person name="Rabus R."/>
        </authorList>
    </citation>
    <scope>NUCLEOTIDE SEQUENCE</scope>
    <source>
        <strain evidence="3">5ac10</strain>
    </source>
</reference>
<dbReference type="KEGG" id="dli:dnl_14330"/>
<evidence type="ECO:0000259" key="2">
    <source>
        <dbReference type="Pfam" id="PF26618"/>
    </source>
</evidence>
<gene>
    <name evidence="3" type="ORF">dnl_14330</name>
</gene>
<dbReference type="Gene3D" id="1.10.287.540">
    <property type="entry name" value="Helix hairpin bin"/>
    <property type="match status" value="1"/>
</dbReference>
<evidence type="ECO:0000256" key="1">
    <source>
        <dbReference type="SAM" id="Coils"/>
    </source>
</evidence>
<dbReference type="Pfam" id="PF26618">
    <property type="entry name" value="DUF8196"/>
    <property type="match status" value="1"/>
</dbReference>
<dbReference type="EMBL" id="CP061799">
    <property type="protein sequence ID" value="QTA79179.1"/>
    <property type="molecule type" value="Genomic_DNA"/>
</dbReference>
<proteinExistence type="predicted"/>
<sequence length="218" mass="26184">MYNEIELEERVESLETILGQFIVQTNTSITRLEREMRVFKNEMKDFKDEMKDFKDEMKDFKTESIRERRAMNKQWGELANKMGTLMEDIVAPAVRPVVEKYFNVEIMDMMINRKKKDKILGLAGEFDVIAVSEKYLFLVETKSTPKIQYLHEFMNNIEKFKKLFPEYMDKKLIPIFASLRFENDIIAMANELELFLLAYREWDYMDILNFDEISARMR</sequence>
<protein>
    <submittedName>
        <fullName evidence="3">Restriction endonuclease type II domain-containing protein</fullName>
    </submittedName>
</protein>
<keyword evidence="3" id="KW-0255">Endonuclease</keyword>
<feature type="coiled-coil region" evidence="1">
    <location>
        <begin position="22"/>
        <end position="63"/>
    </location>
</feature>
<name>A0A975B5L8_9BACT</name>
<organism evidence="3 4">
    <name type="scientific">Desulfonema limicola</name>
    <dbReference type="NCBI Taxonomy" id="45656"/>
    <lineage>
        <taxon>Bacteria</taxon>
        <taxon>Pseudomonadati</taxon>
        <taxon>Thermodesulfobacteriota</taxon>
        <taxon>Desulfobacteria</taxon>
        <taxon>Desulfobacterales</taxon>
        <taxon>Desulfococcaceae</taxon>
        <taxon>Desulfonema</taxon>
    </lineage>
</organism>
<evidence type="ECO:0000313" key="4">
    <source>
        <dbReference type="Proteomes" id="UP000663720"/>
    </source>
</evidence>
<dbReference type="PANTHER" id="PTHR38753">
    <property type="entry name" value="SLR1441 PROTEIN"/>
    <property type="match status" value="1"/>
</dbReference>
<dbReference type="PANTHER" id="PTHR38753:SF1">
    <property type="entry name" value="SLR1441 PROTEIN"/>
    <property type="match status" value="1"/>
</dbReference>
<evidence type="ECO:0000313" key="3">
    <source>
        <dbReference type="EMBL" id="QTA79179.1"/>
    </source>
</evidence>
<dbReference type="SUPFAM" id="SSF52980">
    <property type="entry name" value="Restriction endonuclease-like"/>
    <property type="match status" value="1"/>
</dbReference>
<dbReference type="Proteomes" id="UP000663720">
    <property type="component" value="Chromosome"/>
</dbReference>
<dbReference type="GO" id="GO:0004519">
    <property type="term" value="F:endonuclease activity"/>
    <property type="evidence" value="ECO:0007669"/>
    <property type="project" value="UniProtKB-KW"/>
</dbReference>
<dbReference type="RefSeq" id="WP_207690956.1">
    <property type="nucleotide sequence ID" value="NZ_CP061799.1"/>
</dbReference>